<dbReference type="InterPro" id="IPR008266">
    <property type="entry name" value="Tyr_kinase_AS"/>
</dbReference>
<dbReference type="GO" id="GO:0005524">
    <property type="term" value="F:ATP binding"/>
    <property type="evidence" value="ECO:0007669"/>
    <property type="project" value="InterPro"/>
</dbReference>
<evidence type="ECO:0000256" key="3">
    <source>
        <dbReference type="ARBA" id="ARBA00012513"/>
    </source>
</evidence>
<evidence type="ECO:0000256" key="2">
    <source>
        <dbReference type="ARBA" id="ARBA00011534"/>
    </source>
</evidence>
<feature type="domain" description="Protein kinase" evidence="10">
    <location>
        <begin position="48"/>
        <end position="279"/>
    </location>
</feature>
<protein>
    <recommendedName>
        <fullName evidence="5">EKC/KEOPS complex subunit BUD32</fullName>
        <ecNumber evidence="3">2.7.11.1</ecNumber>
    </recommendedName>
    <alternativeName>
        <fullName evidence="6 7">Atypical Serine/threonine protein kinase BUD32</fullName>
    </alternativeName>
    <alternativeName>
        <fullName evidence="4">EKC/KEOPS complex subunit bud32</fullName>
    </alternativeName>
</protein>
<evidence type="ECO:0000256" key="6">
    <source>
        <dbReference type="ARBA" id="ARBA00030980"/>
    </source>
</evidence>
<evidence type="ECO:0000256" key="1">
    <source>
        <dbReference type="ARBA" id="ARBA00003747"/>
    </source>
</evidence>
<comment type="catalytic activity">
    <reaction evidence="9">
        <text>L-seryl-[protein] + ATP = O-phospho-L-seryl-[protein] + ADP + H(+)</text>
        <dbReference type="Rhea" id="RHEA:17989"/>
        <dbReference type="Rhea" id="RHEA-COMP:9863"/>
        <dbReference type="Rhea" id="RHEA-COMP:11604"/>
        <dbReference type="ChEBI" id="CHEBI:15378"/>
        <dbReference type="ChEBI" id="CHEBI:29999"/>
        <dbReference type="ChEBI" id="CHEBI:30616"/>
        <dbReference type="ChEBI" id="CHEBI:83421"/>
        <dbReference type="ChEBI" id="CHEBI:456216"/>
        <dbReference type="EC" id="2.7.11.1"/>
    </reaction>
</comment>
<dbReference type="PROSITE" id="PS00109">
    <property type="entry name" value="PROTEIN_KINASE_TYR"/>
    <property type="match status" value="1"/>
</dbReference>
<dbReference type="Gene3D" id="1.10.510.10">
    <property type="entry name" value="Transferase(Phosphotransferase) domain 1"/>
    <property type="match status" value="1"/>
</dbReference>
<name>A0A9P6KP31_9PLEO</name>
<dbReference type="EC" id="2.7.11.1" evidence="3"/>
<sequence>MPLTLVHTYAADARQTRYLLRNTDDGSISWGHSYDPVSEIKSTPPEDLDRCGNLDPDAFCTKRTTSMTPYHGPLESPLIFIKHHNFIRYDRFEDPTMQTHIKATQEREIWAAEKYRSAPHPNICEYKGVITDTEDRVIATVYRRYDTDLFNLIENSPFLDILASQPSNVWPPVPSPDYIMSAIHFGIRHIHSLGLVHCDIRPGNIFIDTHPMQVVIGDFDGTNTPGNQLQGRFAQGAASHTQGGVVDASIDVGCFEDMVKWLEDCRKRKLARAARVASG</sequence>
<proteinExistence type="predicted"/>
<keyword evidence="12" id="KW-1185">Reference proteome</keyword>
<keyword evidence="11" id="KW-0808">Transferase</keyword>
<evidence type="ECO:0000256" key="8">
    <source>
        <dbReference type="ARBA" id="ARBA00047899"/>
    </source>
</evidence>
<dbReference type="Pfam" id="PF00069">
    <property type="entry name" value="Pkinase"/>
    <property type="match status" value="1"/>
</dbReference>
<evidence type="ECO:0000313" key="11">
    <source>
        <dbReference type="EMBL" id="KAF9734243.1"/>
    </source>
</evidence>
<evidence type="ECO:0000313" key="12">
    <source>
        <dbReference type="Proteomes" id="UP000756921"/>
    </source>
</evidence>
<dbReference type="PROSITE" id="PS50011">
    <property type="entry name" value="PROTEIN_KINASE_DOM"/>
    <property type="match status" value="1"/>
</dbReference>
<keyword evidence="11" id="KW-0418">Kinase</keyword>
<evidence type="ECO:0000256" key="5">
    <source>
        <dbReference type="ARBA" id="ARBA00019973"/>
    </source>
</evidence>
<dbReference type="OrthoDB" id="4062651at2759"/>
<evidence type="ECO:0000256" key="7">
    <source>
        <dbReference type="ARBA" id="ARBA00033194"/>
    </source>
</evidence>
<comment type="function">
    <text evidence="1">Component of the EKC/KEOPS complex that is required for the formation of a threonylcarbamoyl group on adenosine at position 37 (t(6)A37) in tRNAs that read codons beginning with adenine. The complex is probably involved in the transfer of the threonylcarbamoyl moiety of threonylcarbamoyl-AMP (TC-AMP) to the N6 group of A37. BUD32 has ATPase activity in the context of the EKC/KEOPS complex and likely plays a supporting role to the catalytic subunit KAE1. The EKC/KEOPS complex also promotes both telomere uncapping and telomere elongation. The complex is required for efficient recruitment of transcriptional coactivators.</text>
</comment>
<dbReference type="GO" id="GO:0004674">
    <property type="term" value="F:protein serine/threonine kinase activity"/>
    <property type="evidence" value="ECO:0007669"/>
    <property type="project" value="UniProtKB-EC"/>
</dbReference>
<dbReference type="InterPro" id="IPR011009">
    <property type="entry name" value="Kinase-like_dom_sf"/>
</dbReference>
<dbReference type="SUPFAM" id="SSF56112">
    <property type="entry name" value="Protein kinase-like (PK-like)"/>
    <property type="match status" value="1"/>
</dbReference>
<organism evidence="11 12">
    <name type="scientific">Paraphaeosphaeria minitans</name>
    <dbReference type="NCBI Taxonomy" id="565426"/>
    <lineage>
        <taxon>Eukaryota</taxon>
        <taxon>Fungi</taxon>
        <taxon>Dikarya</taxon>
        <taxon>Ascomycota</taxon>
        <taxon>Pezizomycotina</taxon>
        <taxon>Dothideomycetes</taxon>
        <taxon>Pleosporomycetidae</taxon>
        <taxon>Pleosporales</taxon>
        <taxon>Massarineae</taxon>
        <taxon>Didymosphaeriaceae</taxon>
        <taxon>Paraphaeosphaeria</taxon>
    </lineage>
</organism>
<dbReference type="Proteomes" id="UP000756921">
    <property type="component" value="Unassembled WGS sequence"/>
</dbReference>
<dbReference type="EMBL" id="WJXW01000007">
    <property type="protein sequence ID" value="KAF9734243.1"/>
    <property type="molecule type" value="Genomic_DNA"/>
</dbReference>
<comment type="catalytic activity">
    <reaction evidence="8">
        <text>L-threonyl-[protein] + ATP = O-phospho-L-threonyl-[protein] + ADP + H(+)</text>
        <dbReference type="Rhea" id="RHEA:46608"/>
        <dbReference type="Rhea" id="RHEA-COMP:11060"/>
        <dbReference type="Rhea" id="RHEA-COMP:11605"/>
        <dbReference type="ChEBI" id="CHEBI:15378"/>
        <dbReference type="ChEBI" id="CHEBI:30013"/>
        <dbReference type="ChEBI" id="CHEBI:30616"/>
        <dbReference type="ChEBI" id="CHEBI:61977"/>
        <dbReference type="ChEBI" id="CHEBI:456216"/>
        <dbReference type="EC" id="2.7.11.1"/>
    </reaction>
</comment>
<reference evidence="11" key="1">
    <citation type="journal article" date="2020" name="Mol. Plant Microbe Interact.">
        <title>Genome Sequence of the Biocontrol Agent Coniothyrium minitans strain Conio (IMI 134523).</title>
        <authorList>
            <person name="Patel D."/>
            <person name="Shittu T.A."/>
            <person name="Baroncelli R."/>
            <person name="Muthumeenakshi S."/>
            <person name="Osborne T.H."/>
            <person name="Janganan T.K."/>
            <person name="Sreenivasaprasad S."/>
        </authorList>
    </citation>
    <scope>NUCLEOTIDE SEQUENCE</scope>
    <source>
        <strain evidence="11">Conio</strain>
    </source>
</reference>
<gene>
    <name evidence="11" type="ORF">PMIN01_07146</name>
</gene>
<evidence type="ECO:0000259" key="10">
    <source>
        <dbReference type="PROSITE" id="PS50011"/>
    </source>
</evidence>
<evidence type="ECO:0000256" key="9">
    <source>
        <dbReference type="ARBA" id="ARBA00048679"/>
    </source>
</evidence>
<evidence type="ECO:0000256" key="4">
    <source>
        <dbReference type="ARBA" id="ARBA00013948"/>
    </source>
</evidence>
<dbReference type="InterPro" id="IPR000719">
    <property type="entry name" value="Prot_kinase_dom"/>
</dbReference>
<comment type="subunit">
    <text evidence="2">Component of the EKC/KEOPS complex composed of at least BUD32, CGI121, GON7, KAE1 and PCC1; the whole complex dimerizes.</text>
</comment>
<comment type="caution">
    <text evidence="11">The sequence shown here is derived from an EMBL/GenBank/DDBJ whole genome shotgun (WGS) entry which is preliminary data.</text>
</comment>
<accession>A0A9P6KP31</accession>
<dbReference type="AlphaFoldDB" id="A0A9P6KP31"/>